<geneLocation type="plasmid" evidence="4">
    <name>pNFSY08</name>
</geneLocation>
<evidence type="ECO:0000313" key="2">
    <source>
        <dbReference type="EMBL" id="AUB43341.1"/>
    </source>
</evidence>
<accession>A0A2K8TAS3</accession>
<evidence type="ECO:0000313" key="4">
    <source>
        <dbReference type="EMBL" id="AUB44761.1"/>
    </source>
</evidence>
<keyword evidence="1" id="KW-1133">Transmembrane helix</keyword>
<sequence length="46" mass="4938">MFNFGGLVIKGFGFNRKTFTIGLMPGVIFLFVFLTLVAAGVALGVR</sequence>
<organism evidence="4 5">
    <name type="scientific">Nostoc flagelliforme CCNUN1</name>
    <dbReference type="NCBI Taxonomy" id="2038116"/>
    <lineage>
        <taxon>Bacteria</taxon>
        <taxon>Bacillati</taxon>
        <taxon>Cyanobacteriota</taxon>
        <taxon>Cyanophyceae</taxon>
        <taxon>Nostocales</taxon>
        <taxon>Nostocaceae</taxon>
        <taxon>Nostoc</taxon>
    </lineage>
</organism>
<reference evidence="4 5" key="1">
    <citation type="submission" date="2017-11" db="EMBL/GenBank/DDBJ databases">
        <title>Complete genome of a free-living desiccation-tolerant cyanobacterium and its photosynthetic adaptation to extreme terrestrial habitat.</title>
        <authorList>
            <person name="Shang J."/>
        </authorList>
    </citation>
    <scope>NUCLEOTIDE SEQUENCE [LARGE SCALE GENOMIC DNA]</scope>
    <source>
        <strain evidence="4 5">CCNUN1</strain>
        <plasmid evidence="5">pnfsy05</plasmid>
        <plasmid evidence="2">pNFSY05</plasmid>
        <plasmid evidence="4">pNFSY08</plasmid>
        <plasmid evidence="5">pnfsy08</plasmid>
    </source>
</reference>
<dbReference type="EMBL" id="CP024793">
    <property type="protein sequence ID" value="AUB44331.1"/>
    <property type="molecule type" value="Genomic_DNA"/>
</dbReference>
<geneLocation type="plasmid" evidence="5">
    <name>pnfsy08</name>
</geneLocation>
<dbReference type="KEGG" id="nfl:COO91_09516"/>
<dbReference type="Proteomes" id="UP000232003">
    <property type="component" value="Plasmid pNFSY08"/>
</dbReference>
<evidence type="ECO:0000313" key="5">
    <source>
        <dbReference type="Proteomes" id="UP000232003"/>
    </source>
</evidence>
<keyword evidence="1" id="KW-0472">Membrane</keyword>
<geneLocation type="plasmid" evidence="5">
    <name>pnfsy05</name>
</geneLocation>
<dbReference type="KEGG" id="nfl:COO91_11004"/>
<dbReference type="EMBL" id="CP024790">
    <property type="protein sequence ID" value="AUB43341.1"/>
    <property type="molecule type" value="Genomic_DNA"/>
</dbReference>
<proteinExistence type="predicted"/>
<dbReference type="EMBL" id="CP024793">
    <property type="protein sequence ID" value="AUB44761.1"/>
    <property type="molecule type" value="Genomic_DNA"/>
</dbReference>
<feature type="transmembrane region" description="Helical" evidence="1">
    <location>
        <begin position="20"/>
        <end position="45"/>
    </location>
</feature>
<keyword evidence="5" id="KW-1185">Reference proteome</keyword>
<keyword evidence="4" id="KW-0614">Plasmid</keyword>
<protein>
    <submittedName>
        <fullName evidence="4">Uncharacterized protein</fullName>
    </submittedName>
</protein>
<keyword evidence="1" id="KW-0812">Transmembrane</keyword>
<dbReference type="Proteomes" id="UP000232003">
    <property type="component" value="Plasmid pNFSY05"/>
</dbReference>
<name>A0A2K8TAS3_9NOSO</name>
<evidence type="ECO:0000313" key="3">
    <source>
        <dbReference type="EMBL" id="AUB44331.1"/>
    </source>
</evidence>
<evidence type="ECO:0000256" key="1">
    <source>
        <dbReference type="SAM" id="Phobius"/>
    </source>
</evidence>
<dbReference type="AlphaFoldDB" id="A0A2K8TAS3"/>
<geneLocation type="plasmid" evidence="2">
    <name>pNFSY05</name>
</geneLocation>
<dbReference type="KEGG" id="nfl:COO91_10554"/>
<gene>
    <name evidence="2" type="ORF">COO91_09516</name>
    <name evidence="3" type="ORF">COO91_10554</name>
    <name evidence="4" type="ORF">COO91_11004</name>
</gene>